<keyword evidence="3" id="KW-1185">Reference proteome</keyword>
<name>A0A3S0PCW1_9BACT</name>
<dbReference type="EMBL" id="RYYU01000001">
    <property type="protein sequence ID" value="RUL59759.1"/>
    <property type="molecule type" value="Genomic_DNA"/>
</dbReference>
<evidence type="ECO:0000256" key="1">
    <source>
        <dbReference type="SAM" id="Coils"/>
    </source>
</evidence>
<protein>
    <submittedName>
        <fullName evidence="2">Uncharacterized protein</fullName>
    </submittedName>
</protein>
<sequence>MSISSKDFEQFREELQNKIDEVYKTFEEMKQKYNECDDFSNNVLKPNNWHINNNQKAKEEKLLEEYKDTIEKCQKAIDDLTIFYYKHIGIN</sequence>
<organism evidence="2 3">
    <name type="scientific">Prevotella koreensis</name>
    <dbReference type="NCBI Taxonomy" id="2490854"/>
    <lineage>
        <taxon>Bacteria</taxon>
        <taxon>Pseudomonadati</taxon>
        <taxon>Bacteroidota</taxon>
        <taxon>Bacteroidia</taxon>
        <taxon>Bacteroidales</taxon>
        <taxon>Prevotellaceae</taxon>
        <taxon>Prevotella</taxon>
    </lineage>
</organism>
<reference evidence="2 3" key="1">
    <citation type="submission" date="2018-12" db="EMBL/GenBank/DDBJ databases">
        <title>Genome sequencing of Prevotella sp. KCOM 3155 (= JS262).</title>
        <authorList>
            <person name="Kook J.-K."/>
            <person name="Park S.-N."/>
            <person name="Lim Y.K."/>
        </authorList>
    </citation>
    <scope>NUCLEOTIDE SEQUENCE [LARGE SCALE GENOMIC DNA]</scope>
    <source>
        <strain evidence="2 3">KCOM 3155</strain>
    </source>
</reference>
<proteinExistence type="predicted"/>
<dbReference type="Proteomes" id="UP000278983">
    <property type="component" value="Unassembled WGS sequence"/>
</dbReference>
<dbReference type="RefSeq" id="WP_126678864.1">
    <property type="nucleotide sequence ID" value="NZ_RYYU01000001.1"/>
</dbReference>
<evidence type="ECO:0000313" key="3">
    <source>
        <dbReference type="Proteomes" id="UP000278983"/>
    </source>
</evidence>
<feature type="coiled-coil region" evidence="1">
    <location>
        <begin position="12"/>
        <end position="76"/>
    </location>
</feature>
<evidence type="ECO:0000313" key="2">
    <source>
        <dbReference type="EMBL" id="RUL59759.1"/>
    </source>
</evidence>
<keyword evidence="1" id="KW-0175">Coiled coil</keyword>
<dbReference type="AlphaFoldDB" id="A0A3S0PCW1"/>
<comment type="caution">
    <text evidence="2">The sequence shown here is derived from an EMBL/GenBank/DDBJ whole genome shotgun (WGS) entry which is preliminary data.</text>
</comment>
<accession>A0A3S0PCW1</accession>
<gene>
    <name evidence="2" type="ORF">EHV08_08320</name>
</gene>